<comment type="caution">
    <text evidence="1">The sequence shown here is derived from an EMBL/GenBank/DDBJ whole genome shotgun (WGS) entry which is preliminary data.</text>
</comment>
<name>A0A087RX92_9ARCH</name>
<accession>A0A087RX92</accession>
<keyword evidence="2" id="KW-1185">Reference proteome</keyword>
<evidence type="ECO:0000313" key="2">
    <source>
        <dbReference type="Proteomes" id="UP000029383"/>
    </source>
</evidence>
<proteinExistence type="predicted"/>
<reference evidence="1 2" key="1">
    <citation type="submission" date="2014-06" db="EMBL/GenBank/DDBJ databases">
        <authorList>
            <person name="Ngugi D.K."/>
            <person name="Blom J."/>
            <person name="Alam I."/>
            <person name="Rashid M."/>
            <person name="Baalawi W."/>
            <person name="Zhang G."/>
            <person name="Hikmawan T."/>
            <person name="Guan Y."/>
            <person name="Antunes A."/>
            <person name="Siam R."/>
            <person name="El-Dorry H."/>
            <person name="Bajic V."/>
            <person name="Stingl U."/>
        </authorList>
    </citation>
    <scope>NUCLEOTIDE SEQUENCE [LARGE SCALE GENOMIC DNA]</scope>
    <source>
        <strain evidence="1">SCGC RSA3</strain>
    </source>
</reference>
<sequence>MESEDRKELETLLDIVITLDLFLITTFQLESYF</sequence>
<dbReference type="AlphaFoldDB" id="A0A087RX92"/>
<protein>
    <submittedName>
        <fullName evidence="1">Uncharacterized protein</fullName>
    </submittedName>
</protein>
<dbReference type="Proteomes" id="UP000029383">
    <property type="component" value="Unassembled WGS sequence"/>
</dbReference>
<evidence type="ECO:0000313" key="1">
    <source>
        <dbReference type="EMBL" id="KFM18096.1"/>
    </source>
</evidence>
<organism evidence="1 2">
    <name type="scientific">Marine Group I thaumarchaeote SCGC RSA3</name>
    <dbReference type="NCBI Taxonomy" id="1503183"/>
    <lineage>
        <taxon>Archaea</taxon>
        <taxon>Nitrososphaerota</taxon>
        <taxon>Marine Group I</taxon>
    </lineage>
</organism>
<dbReference type="EMBL" id="JOTD01000047">
    <property type="protein sequence ID" value="KFM18096.1"/>
    <property type="molecule type" value="Genomic_DNA"/>
</dbReference>
<gene>
    <name evidence="1" type="ORF">SCCGRSA3_01331</name>
</gene>